<sequence>MDVNSLILGLAQLENGGTFSSRTLHSHLSQLRCCLAVWVRLESALNFDSCSVQITGNPAWARAEAVLLAFSGLVCPLVASYDYGHL</sequence>
<evidence type="ECO:0000313" key="1">
    <source>
        <dbReference type="EMBL" id="KFO25398.1"/>
    </source>
</evidence>
<keyword evidence="2" id="KW-1185">Reference proteome</keyword>
<name>A0A091D4G1_FUKDA</name>
<accession>A0A091D4G1</accession>
<dbReference type="AlphaFoldDB" id="A0A091D4G1"/>
<protein>
    <submittedName>
        <fullName evidence="1">Uncharacterized protein</fullName>
    </submittedName>
</protein>
<gene>
    <name evidence="1" type="ORF">H920_13159</name>
</gene>
<dbReference type="Proteomes" id="UP000028990">
    <property type="component" value="Unassembled WGS sequence"/>
</dbReference>
<reference evidence="1 2" key="1">
    <citation type="submission" date="2013-11" db="EMBL/GenBank/DDBJ databases">
        <title>The Damaraland mole rat (Fukomys damarensis) genome and evolution of African mole rats.</title>
        <authorList>
            <person name="Gladyshev V.N."/>
            <person name="Fang X."/>
        </authorList>
    </citation>
    <scope>NUCLEOTIDE SEQUENCE [LARGE SCALE GENOMIC DNA]</scope>
    <source>
        <tissue evidence="1">Liver</tissue>
    </source>
</reference>
<dbReference type="EMBL" id="KN123358">
    <property type="protein sequence ID" value="KFO25398.1"/>
    <property type="molecule type" value="Genomic_DNA"/>
</dbReference>
<proteinExistence type="predicted"/>
<organism evidence="1 2">
    <name type="scientific">Fukomys damarensis</name>
    <name type="common">Damaraland mole rat</name>
    <name type="synonym">Cryptomys damarensis</name>
    <dbReference type="NCBI Taxonomy" id="885580"/>
    <lineage>
        <taxon>Eukaryota</taxon>
        <taxon>Metazoa</taxon>
        <taxon>Chordata</taxon>
        <taxon>Craniata</taxon>
        <taxon>Vertebrata</taxon>
        <taxon>Euteleostomi</taxon>
        <taxon>Mammalia</taxon>
        <taxon>Eutheria</taxon>
        <taxon>Euarchontoglires</taxon>
        <taxon>Glires</taxon>
        <taxon>Rodentia</taxon>
        <taxon>Hystricomorpha</taxon>
        <taxon>Bathyergidae</taxon>
        <taxon>Fukomys</taxon>
    </lineage>
</organism>
<evidence type="ECO:0000313" key="2">
    <source>
        <dbReference type="Proteomes" id="UP000028990"/>
    </source>
</evidence>